<feature type="domain" description="Mce/MlaD" evidence="3">
    <location>
        <begin position="40"/>
        <end position="115"/>
    </location>
</feature>
<dbReference type="Pfam" id="PF11887">
    <property type="entry name" value="Mce4_CUP1"/>
    <property type="match status" value="1"/>
</dbReference>
<evidence type="ECO:0000256" key="2">
    <source>
        <dbReference type="SAM" id="SignalP"/>
    </source>
</evidence>
<sequence>MKRVKAVAALAMTACLSVSACATEGLAALPLPAPGGGSGGYLLTAVFTNALNLPAMAKVKLAGADVGELESMRARDYTAVTTLRIRNGVQLPKGSTAELRSATPLGDVFVAVKPPSSVPPGTPLLRDGDTIGVESTTAAATVESVLSSAAILVNGGAVRNFTNIINGLGKATGDQGHAFGELIRKTNHTLGTLNLRSDEIATAMTETSRLAAQLEEKNAALAEVLDAAGPATDTLAAHTEEVADLVGQLGDTADQLQKFPSIAGTDASGRSVVADANTIAGAWNDVALAPGADLYSLNRLMPPFVKATTSNAIAVRVSIDRLVLGSIPDIGFAGDTGLHGPKRYNWHQLVGSLQYTLLRLQERVVGKGPGVPQAPVTPSPSEPGRIVPAPAPPEAPR</sequence>
<feature type="chain" id="PRO_5027628520" evidence="2">
    <location>
        <begin position="23"/>
        <end position="397"/>
    </location>
</feature>
<dbReference type="PROSITE" id="PS51257">
    <property type="entry name" value="PROKAR_LIPOPROTEIN"/>
    <property type="match status" value="1"/>
</dbReference>
<evidence type="ECO:0000313" key="5">
    <source>
        <dbReference type="EMBL" id="BCI51532.1"/>
    </source>
</evidence>
<evidence type="ECO:0000256" key="1">
    <source>
        <dbReference type="SAM" id="MobiDB-lite"/>
    </source>
</evidence>
<evidence type="ECO:0000259" key="3">
    <source>
        <dbReference type="Pfam" id="PF02470"/>
    </source>
</evidence>
<feature type="domain" description="Mammalian cell entry C-terminal" evidence="4">
    <location>
        <begin position="125"/>
        <end position="259"/>
    </location>
</feature>
<organism evidence="5 6">
    <name type="scientific">Mycolicibacterium litorale</name>
    <dbReference type="NCBI Taxonomy" id="758802"/>
    <lineage>
        <taxon>Bacteria</taxon>
        <taxon>Bacillati</taxon>
        <taxon>Actinomycetota</taxon>
        <taxon>Actinomycetes</taxon>
        <taxon>Mycobacteriales</taxon>
        <taxon>Mycobacteriaceae</taxon>
        <taxon>Mycolicibacterium</taxon>
    </lineage>
</organism>
<dbReference type="RefSeq" id="WP_185294488.1">
    <property type="nucleotide sequence ID" value="NZ_AP023287.1"/>
</dbReference>
<reference evidence="5 6" key="1">
    <citation type="submission" date="2020-07" db="EMBL/GenBank/DDBJ databases">
        <title>Complete genome sequence of Mycolicibacterium litorale like strain isolated from cardiac implantable electronic device infection.</title>
        <authorList>
            <person name="Fukano H."/>
            <person name="Miyama H."/>
            <person name="Hoshino Y."/>
        </authorList>
    </citation>
    <scope>NUCLEOTIDE SEQUENCE [LARGE SCALE GENOMIC DNA]</scope>
    <source>
        <strain evidence="5 6">NIIDNTM18</strain>
    </source>
</reference>
<dbReference type="GO" id="GO:0005576">
    <property type="term" value="C:extracellular region"/>
    <property type="evidence" value="ECO:0007669"/>
    <property type="project" value="TreeGrafter"/>
</dbReference>
<feature type="signal peptide" evidence="2">
    <location>
        <begin position="1"/>
        <end position="22"/>
    </location>
</feature>
<protein>
    <submittedName>
        <fullName evidence="5">Mammalian cell entry protein</fullName>
    </submittedName>
</protein>
<dbReference type="EMBL" id="AP023287">
    <property type="protein sequence ID" value="BCI51532.1"/>
    <property type="molecule type" value="Genomic_DNA"/>
</dbReference>
<name>A0A6S6P088_9MYCO</name>
<feature type="region of interest" description="Disordered" evidence="1">
    <location>
        <begin position="368"/>
        <end position="397"/>
    </location>
</feature>
<dbReference type="InterPro" id="IPR003399">
    <property type="entry name" value="Mce/MlaD"/>
</dbReference>
<dbReference type="AlphaFoldDB" id="A0A6S6P088"/>
<dbReference type="Pfam" id="PF02470">
    <property type="entry name" value="MlaD"/>
    <property type="match status" value="1"/>
</dbReference>
<gene>
    <name evidence="5" type="ORF">NIIDNTM18_08100</name>
</gene>
<evidence type="ECO:0000259" key="4">
    <source>
        <dbReference type="Pfam" id="PF11887"/>
    </source>
</evidence>
<dbReference type="InterPro" id="IPR024516">
    <property type="entry name" value="Mce_C"/>
</dbReference>
<keyword evidence="2" id="KW-0732">Signal</keyword>
<evidence type="ECO:0000313" key="6">
    <source>
        <dbReference type="Proteomes" id="UP000515734"/>
    </source>
</evidence>
<dbReference type="Proteomes" id="UP000515734">
    <property type="component" value="Chromosome"/>
</dbReference>
<dbReference type="InterPro" id="IPR052336">
    <property type="entry name" value="MlaD_Phospholipid_Transporter"/>
</dbReference>
<accession>A0A6S6P088</accession>
<proteinExistence type="predicted"/>
<dbReference type="PANTHER" id="PTHR33371:SF15">
    <property type="entry name" value="LIPOPROTEIN LPRN"/>
    <property type="match status" value="1"/>
</dbReference>
<dbReference type="PANTHER" id="PTHR33371">
    <property type="entry name" value="INTERMEMBRANE PHOSPHOLIPID TRANSPORT SYSTEM BINDING PROTEIN MLAD-RELATED"/>
    <property type="match status" value="1"/>
</dbReference>